<comment type="subcellular location">
    <subcellularLocation>
        <location evidence="1">Cell membrane</location>
        <topology evidence="1">Single-pass membrane protein</topology>
    </subcellularLocation>
</comment>
<dbReference type="SMART" id="SM01323">
    <property type="entry name" value="YajC"/>
    <property type="match status" value="1"/>
</dbReference>
<evidence type="ECO:0000256" key="9">
    <source>
        <dbReference type="ARBA" id="ARBA00023010"/>
    </source>
</evidence>
<dbReference type="KEGG" id="pspc:Strain318_000422"/>
<gene>
    <name evidence="13" type="primary">yajC</name>
    <name evidence="12" type="ORF">Strain138_000422</name>
    <name evidence="13" type="ORF">Strain318_000422</name>
</gene>
<accession>A0AA49Q3U2</accession>
<keyword evidence="7" id="KW-0653">Protein transport</keyword>
<evidence type="ECO:0000256" key="8">
    <source>
        <dbReference type="ARBA" id="ARBA00022989"/>
    </source>
</evidence>
<dbReference type="Pfam" id="PF02699">
    <property type="entry name" value="YajC"/>
    <property type="match status" value="1"/>
</dbReference>
<keyword evidence="4" id="KW-0813">Transport</keyword>
<protein>
    <recommendedName>
        <fullName evidence="3">Sec translocon accessory complex subunit YajC</fullName>
    </recommendedName>
</protein>
<dbReference type="InterPro" id="IPR003849">
    <property type="entry name" value="Preprotein_translocase_YajC"/>
</dbReference>
<dbReference type="EMBL" id="CP130612">
    <property type="protein sequence ID" value="WKW11187.1"/>
    <property type="molecule type" value="Genomic_DNA"/>
</dbReference>
<keyword evidence="8 11" id="KW-1133">Transmembrane helix</keyword>
<reference evidence="13" key="1">
    <citation type="submission" date="2023-07" db="EMBL/GenBank/DDBJ databases">
        <authorList>
            <person name="Haufschild T."/>
            <person name="Kallscheuer N."/>
            <person name="Hammer J."/>
            <person name="Kohn T."/>
            <person name="Kabuu M."/>
            <person name="Jogler M."/>
            <person name="Wohfarth N."/>
            <person name="Heuer A."/>
            <person name="Rohde M."/>
            <person name="van Teeseling M.C.F."/>
            <person name="Jogler C."/>
        </authorList>
    </citation>
    <scope>NUCLEOTIDE SEQUENCE</scope>
    <source>
        <strain evidence="12">Strain 138</strain>
        <strain evidence="13">Strain 318</strain>
    </source>
</reference>
<dbReference type="PANTHER" id="PTHR33909:SF1">
    <property type="entry name" value="SEC TRANSLOCON ACCESSORY COMPLEX SUBUNIT YAJC"/>
    <property type="match status" value="1"/>
</dbReference>
<evidence type="ECO:0000313" key="12">
    <source>
        <dbReference type="EMBL" id="WKW11187.1"/>
    </source>
</evidence>
<evidence type="ECO:0000256" key="4">
    <source>
        <dbReference type="ARBA" id="ARBA00022448"/>
    </source>
</evidence>
<keyword evidence="6 11" id="KW-0812">Transmembrane</keyword>
<evidence type="ECO:0000256" key="2">
    <source>
        <dbReference type="ARBA" id="ARBA00006742"/>
    </source>
</evidence>
<evidence type="ECO:0000256" key="11">
    <source>
        <dbReference type="SAM" id="Phobius"/>
    </source>
</evidence>
<keyword evidence="10 11" id="KW-0472">Membrane</keyword>
<organism evidence="13 14">
    <name type="scientific">Pseudogemmatithrix spongiicola</name>
    <dbReference type="NCBI Taxonomy" id="3062599"/>
    <lineage>
        <taxon>Bacteria</taxon>
        <taxon>Pseudomonadati</taxon>
        <taxon>Gemmatimonadota</taxon>
        <taxon>Gemmatimonadia</taxon>
        <taxon>Gemmatimonadales</taxon>
        <taxon>Gemmatimonadaceae</taxon>
        <taxon>Pseudogemmatithrix</taxon>
    </lineage>
</organism>
<dbReference type="PANTHER" id="PTHR33909">
    <property type="entry name" value="SEC TRANSLOCON ACCESSORY COMPLEX SUBUNIT YAJC"/>
    <property type="match status" value="1"/>
</dbReference>
<proteinExistence type="inferred from homology"/>
<evidence type="ECO:0000313" key="13">
    <source>
        <dbReference type="EMBL" id="WKW14097.1"/>
    </source>
</evidence>
<keyword evidence="9" id="KW-0811">Translocation</keyword>
<dbReference type="PRINTS" id="PR01853">
    <property type="entry name" value="YAJCTRNLCASE"/>
</dbReference>
<name>A0AA49Q6J6_9BACT</name>
<accession>A0AA49Q6J6</accession>
<feature type="transmembrane region" description="Helical" evidence="11">
    <location>
        <begin position="20"/>
        <end position="38"/>
    </location>
</feature>
<evidence type="ECO:0000256" key="1">
    <source>
        <dbReference type="ARBA" id="ARBA00004162"/>
    </source>
</evidence>
<evidence type="ECO:0000256" key="3">
    <source>
        <dbReference type="ARBA" id="ARBA00014962"/>
    </source>
</evidence>
<dbReference type="AlphaFoldDB" id="A0AA49Q6J6"/>
<dbReference type="Proteomes" id="UP001229955">
    <property type="component" value="Chromosome"/>
</dbReference>
<evidence type="ECO:0000256" key="10">
    <source>
        <dbReference type="ARBA" id="ARBA00023136"/>
    </source>
</evidence>
<evidence type="ECO:0000313" key="14">
    <source>
        <dbReference type="Proteomes" id="UP001229955"/>
    </source>
</evidence>
<dbReference type="EMBL" id="CP130613">
    <property type="protein sequence ID" value="WKW14097.1"/>
    <property type="molecule type" value="Genomic_DNA"/>
</dbReference>
<keyword evidence="14" id="KW-1185">Reference proteome</keyword>
<dbReference type="GO" id="GO:0005886">
    <property type="term" value="C:plasma membrane"/>
    <property type="evidence" value="ECO:0007669"/>
    <property type="project" value="UniProtKB-SubCell"/>
</dbReference>
<evidence type="ECO:0000256" key="5">
    <source>
        <dbReference type="ARBA" id="ARBA00022475"/>
    </source>
</evidence>
<dbReference type="GO" id="GO:0015031">
    <property type="term" value="P:protein transport"/>
    <property type="evidence" value="ECO:0007669"/>
    <property type="project" value="UniProtKB-KW"/>
</dbReference>
<keyword evidence="5" id="KW-1003">Cell membrane</keyword>
<dbReference type="RefSeq" id="WP_367886889.1">
    <property type="nucleotide sequence ID" value="NZ_CP130612.1"/>
</dbReference>
<comment type="similarity">
    <text evidence="2">Belongs to the YajC family.</text>
</comment>
<sequence length="114" mass="11953">MPFTLFLQATPAAPAGPGIAPFLFQIGAIFAIFYFLMIRPQQKQRKAHEAAILAMKKGDQVVTAGGLVGEVVHIAAPGEKGPSLTDHITIKCGESRLVVVRSRIASVGGSEAVA</sequence>
<evidence type="ECO:0000256" key="7">
    <source>
        <dbReference type="ARBA" id="ARBA00022927"/>
    </source>
</evidence>
<evidence type="ECO:0000256" key="6">
    <source>
        <dbReference type="ARBA" id="ARBA00022692"/>
    </source>
</evidence>
<dbReference type="NCBIfam" id="TIGR00739">
    <property type="entry name" value="yajC"/>
    <property type="match status" value="1"/>
</dbReference>